<dbReference type="PANTHER" id="PTHR33505:SF4">
    <property type="entry name" value="PROTEIN PREY, MITOCHONDRIAL"/>
    <property type="match status" value="1"/>
</dbReference>
<dbReference type="InterPro" id="IPR005651">
    <property type="entry name" value="Trm112-like"/>
</dbReference>
<evidence type="ECO:0000313" key="2">
    <source>
        <dbReference type="EMBL" id="PSH67098.1"/>
    </source>
</evidence>
<dbReference type="FunFam" id="2.20.25.10:FF:000002">
    <property type="entry name" value="UPF0434 protein YcaR"/>
    <property type="match status" value="1"/>
</dbReference>
<organism evidence="2 3">
    <name type="scientific">Phyllobacterium sophorae</name>
    <dbReference type="NCBI Taxonomy" id="1520277"/>
    <lineage>
        <taxon>Bacteria</taxon>
        <taxon>Pseudomonadati</taxon>
        <taxon>Pseudomonadota</taxon>
        <taxon>Alphaproteobacteria</taxon>
        <taxon>Hyphomicrobiales</taxon>
        <taxon>Phyllobacteriaceae</taxon>
        <taxon>Phyllobacterium</taxon>
    </lineage>
</organism>
<dbReference type="HAMAP" id="MF_01187">
    <property type="entry name" value="UPF0434"/>
    <property type="match status" value="1"/>
</dbReference>
<dbReference type="SUPFAM" id="SSF158997">
    <property type="entry name" value="Trm112p-like"/>
    <property type="match status" value="1"/>
</dbReference>
<comment type="caution">
    <text evidence="2">The sequence shown here is derived from an EMBL/GenBank/DDBJ whole genome shotgun (WGS) entry which is preliminary data.</text>
</comment>
<dbReference type="EMBL" id="PGGM01000001">
    <property type="protein sequence ID" value="PSH67098.1"/>
    <property type="molecule type" value="Genomic_DNA"/>
</dbReference>
<accession>A0A2P7BKU4</accession>
<dbReference type="Proteomes" id="UP000241764">
    <property type="component" value="Unassembled WGS sequence"/>
</dbReference>
<dbReference type="PANTHER" id="PTHR33505">
    <property type="entry name" value="ZGC:162634"/>
    <property type="match status" value="1"/>
</dbReference>
<keyword evidence="3" id="KW-1185">Reference proteome</keyword>
<evidence type="ECO:0000313" key="3">
    <source>
        <dbReference type="Proteomes" id="UP000241764"/>
    </source>
</evidence>
<dbReference type="GO" id="GO:0005829">
    <property type="term" value="C:cytosol"/>
    <property type="evidence" value="ECO:0007669"/>
    <property type="project" value="TreeGrafter"/>
</dbReference>
<dbReference type="AlphaFoldDB" id="A0A2P7BKU4"/>
<name>A0A2P7BKU4_9HYPH</name>
<sequence>MISREVCSDQFQEECALTDEKRDTAIDRKLLDLLVCPLTKGPLVYDQGKSELISKLAHLAYPVRDGIPIMLPSEARTITD</sequence>
<gene>
    <name evidence="2" type="ORF">CU103_01615</name>
</gene>
<dbReference type="Gene3D" id="2.20.25.10">
    <property type="match status" value="1"/>
</dbReference>
<proteinExistence type="inferred from homology"/>
<reference evidence="3" key="1">
    <citation type="submission" date="2017-11" db="EMBL/GenBank/DDBJ databases">
        <authorList>
            <person name="Kuznetsova I."/>
            <person name="Sazanova A."/>
            <person name="Chirak E."/>
            <person name="Safronova V."/>
            <person name="Willems A."/>
        </authorList>
    </citation>
    <scope>NUCLEOTIDE SEQUENCE [LARGE SCALE GENOMIC DNA]</scope>
    <source>
        <strain evidence="3">CCBAU 03422</strain>
    </source>
</reference>
<evidence type="ECO:0000256" key="1">
    <source>
        <dbReference type="HAMAP-Rule" id="MF_01187"/>
    </source>
</evidence>
<protein>
    <recommendedName>
        <fullName evidence="1">UPF0434 protein CU103_01615</fullName>
    </recommendedName>
</protein>
<comment type="similarity">
    <text evidence="1">Belongs to the UPF0434 family.</text>
</comment>
<dbReference type="Pfam" id="PF03966">
    <property type="entry name" value="Trm112p"/>
    <property type="match status" value="1"/>
</dbReference>
<dbReference type="OrthoDB" id="9812205at2"/>